<comment type="similarity">
    <text evidence="3 16">Belongs to the CDP-alcohol phosphatidyltransferase class-I family.</text>
</comment>
<name>A0ABP9UZE1_9BACT</name>
<evidence type="ECO:0000256" key="10">
    <source>
        <dbReference type="ARBA" id="ARBA00023098"/>
    </source>
</evidence>
<keyword evidence="10" id="KW-0443">Lipid metabolism</keyword>
<keyword evidence="9 17" id="KW-1133">Transmembrane helix</keyword>
<keyword evidence="11 17" id="KW-0472">Membrane</keyword>
<keyword evidence="12" id="KW-0594">Phospholipid biosynthesis</keyword>
<dbReference type="InterPro" id="IPR043130">
    <property type="entry name" value="CDP-OH_PTrfase_TM_dom"/>
</dbReference>
<evidence type="ECO:0000256" key="13">
    <source>
        <dbReference type="ARBA" id="ARBA00023264"/>
    </source>
</evidence>
<dbReference type="Proteomes" id="UP001424741">
    <property type="component" value="Unassembled WGS sequence"/>
</dbReference>
<dbReference type="InterPro" id="IPR000462">
    <property type="entry name" value="CDP-OH_P_trans"/>
</dbReference>
<evidence type="ECO:0000256" key="6">
    <source>
        <dbReference type="ARBA" id="ARBA00022516"/>
    </source>
</evidence>
<evidence type="ECO:0000256" key="5">
    <source>
        <dbReference type="ARBA" id="ARBA00014944"/>
    </source>
</evidence>
<dbReference type="InterPro" id="IPR004570">
    <property type="entry name" value="Phosphatidylglycerol_P_synth"/>
</dbReference>
<evidence type="ECO:0000256" key="8">
    <source>
        <dbReference type="ARBA" id="ARBA00022692"/>
    </source>
</evidence>
<dbReference type="PROSITE" id="PS00379">
    <property type="entry name" value="CDP_ALCOHOL_P_TRANSF"/>
    <property type="match status" value="1"/>
</dbReference>
<evidence type="ECO:0000256" key="4">
    <source>
        <dbReference type="ARBA" id="ARBA00013170"/>
    </source>
</evidence>
<keyword evidence="8 17" id="KW-0812">Transmembrane</keyword>
<comment type="catalytic activity">
    <reaction evidence="14">
        <text>a CDP-1,2-diacyl-sn-glycerol + sn-glycerol 3-phosphate = a 1,2-diacyl-sn-glycero-3-phospho-(1'-sn-glycero-3'-phosphate) + CMP + H(+)</text>
        <dbReference type="Rhea" id="RHEA:12593"/>
        <dbReference type="ChEBI" id="CHEBI:15378"/>
        <dbReference type="ChEBI" id="CHEBI:57597"/>
        <dbReference type="ChEBI" id="CHEBI:58332"/>
        <dbReference type="ChEBI" id="CHEBI:60110"/>
        <dbReference type="ChEBI" id="CHEBI:60377"/>
        <dbReference type="EC" id="2.7.8.5"/>
    </reaction>
</comment>
<comment type="caution">
    <text evidence="18">The sequence shown here is derived from an EMBL/GenBank/DDBJ whole genome shotgun (WGS) entry which is preliminary data.</text>
</comment>
<sequence>MNAANAITLLRLILIPIFGMFAVMYGRSIVAGDPEEMYRYAALISFTVAALSDGIDGYIARKYHMESRLGSILDPLADKLLMLTGLVTLSIVPWGENDWILPFWYIYMVLARDVSIGIGCAMIISLGQKLEVHPHWTGKATTVAQLFTIGWLMLKVIPFSPIYPTLLAAILTLWSSWAYVLNAIRQLNPKPAA</sequence>
<feature type="transmembrane region" description="Helical" evidence="17">
    <location>
        <begin position="160"/>
        <end position="181"/>
    </location>
</feature>
<dbReference type="InterPro" id="IPR050324">
    <property type="entry name" value="CDP-alcohol_PTase-I"/>
</dbReference>
<comment type="pathway">
    <text evidence="2">Phospholipid metabolism; phosphatidylglycerol biosynthesis; phosphatidylglycerol from CDP-diacylglycerol: step 1/2.</text>
</comment>
<evidence type="ECO:0000256" key="15">
    <source>
        <dbReference type="NCBIfam" id="TIGR00560"/>
    </source>
</evidence>
<evidence type="ECO:0000313" key="18">
    <source>
        <dbReference type="EMBL" id="GAA5495110.1"/>
    </source>
</evidence>
<feature type="transmembrane region" description="Helical" evidence="17">
    <location>
        <begin position="136"/>
        <end position="154"/>
    </location>
</feature>
<evidence type="ECO:0000256" key="7">
    <source>
        <dbReference type="ARBA" id="ARBA00022679"/>
    </source>
</evidence>
<keyword evidence="6" id="KW-0444">Lipid biosynthesis</keyword>
<evidence type="ECO:0000256" key="14">
    <source>
        <dbReference type="ARBA" id="ARBA00048586"/>
    </source>
</evidence>
<evidence type="ECO:0000256" key="3">
    <source>
        <dbReference type="ARBA" id="ARBA00010441"/>
    </source>
</evidence>
<dbReference type="NCBIfam" id="TIGR00560">
    <property type="entry name" value="pgsA"/>
    <property type="match status" value="1"/>
</dbReference>
<protein>
    <recommendedName>
        <fullName evidence="5 15">CDP-diacylglycerol--glycerol-3-phosphate 3-phosphatidyltransferase</fullName>
        <ecNumber evidence="4 15">2.7.8.5</ecNumber>
    </recommendedName>
</protein>
<dbReference type="RefSeq" id="WP_346187954.1">
    <property type="nucleotide sequence ID" value="NZ_BAABRL010000003.1"/>
</dbReference>
<dbReference type="EC" id="2.7.8.5" evidence="4 15"/>
<dbReference type="PIRSF" id="PIRSF000847">
    <property type="entry name" value="Phos_ph_gly_syn"/>
    <property type="match status" value="1"/>
</dbReference>
<dbReference type="Pfam" id="PF01066">
    <property type="entry name" value="CDP-OH_P_transf"/>
    <property type="match status" value="1"/>
</dbReference>
<evidence type="ECO:0000256" key="16">
    <source>
        <dbReference type="RuleBase" id="RU003750"/>
    </source>
</evidence>
<evidence type="ECO:0000256" key="11">
    <source>
        <dbReference type="ARBA" id="ARBA00023136"/>
    </source>
</evidence>
<dbReference type="Gene3D" id="1.20.120.1760">
    <property type="match status" value="1"/>
</dbReference>
<comment type="subcellular location">
    <subcellularLocation>
        <location evidence="1">Membrane</location>
        <topology evidence="1">Multi-pass membrane protein</topology>
    </subcellularLocation>
</comment>
<dbReference type="InterPro" id="IPR048254">
    <property type="entry name" value="CDP_ALCOHOL_P_TRANSF_CS"/>
</dbReference>
<evidence type="ECO:0000256" key="17">
    <source>
        <dbReference type="SAM" id="Phobius"/>
    </source>
</evidence>
<dbReference type="EMBL" id="BAABRL010000003">
    <property type="protein sequence ID" value="GAA5495110.1"/>
    <property type="molecule type" value="Genomic_DNA"/>
</dbReference>
<keyword evidence="19" id="KW-1185">Reference proteome</keyword>
<evidence type="ECO:0000313" key="19">
    <source>
        <dbReference type="Proteomes" id="UP001424741"/>
    </source>
</evidence>
<dbReference type="PANTHER" id="PTHR14269:SF11">
    <property type="entry name" value="CDP-DIACYLGLYCEROL--GLYCEROL-3-PHOSPHATE 3-PHOSPHATIDYLTRANSFERASE"/>
    <property type="match status" value="1"/>
</dbReference>
<evidence type="ECO:0000256" key="12">
    <source>
        <dbReference type="ARBA" id="ARBA00023209"/>
    </source>
</evidence>
<evidence type="ECO:0000256" key="2">
    <source>
        <dbReference type="ARBA" id="ARBA00005042"/>
    </source>
</evidence>
<organism evidence="18 19">
    <name type="scientific">Rubritalea halochordaticola</name>
    <dbReference type="NCBI Taxonomy" id="714537"/>
    <lineage>
        <taxon>Bacteria</taxon>
        <taxon>Pseudomonadati</taxon>
        <taxon>Verrucomicrobiota</taxon>
        <taxon>Verrucomicrobiia</taxon>
        <taxon>Verrucomicrobiales</taxon>
        <taxon>Rubritaleaceae</taxon>
        <taxon>Rubritalea</taxon>
    </lineage>
</organism>
<dbReference type="PANTHER" id="PTHR14269">
    <property type="entry name" value="CDP-DIACYLGLYCEROL--GLYCEROL-3-PHOSPHATE 3-PHOSPHATIDYLTRANSFERASE-RELATED"/>
    <property type="match status" value="1"/>
</dbReference>
<proteinExistence type="inferred from homology"/>
<accession>A0ABP9UZE1</accession>
<evidence type="ECO:0000256" key="1">
    <source>
        <dbReference type="ARBA" id="ARBA00004141"/>
    </source>
</evidence>
<feature type="transmembrane region" description="Helical" evidence="17">
    <location>
        <begin position="7"/>
        <end position="25"/>
    </location>
</feature>
<keyword evidence="7 16" id="KW-0808">Transferase</keyword>
<evidence type="ECO:0000256" key="9">
    <source>
        <dbReference type="ARBA" id="ARBA00022989"/>
    </source>
</evidence>
<keyword evidence="13" id="KW-1208">Phospholipid metabolism</keyword>
<reference evidence="18 19" key="1">
    <citation type="submission" date="2024-02" db="EMBL/GenBank/DDBJ databases">
        <title>Rubritalea halochordaticola NBRC 107102.</title>
        <authorList>
            <person name="Ichikawa N."/>
            <person name="Katano-Makiyama Y."/>
            <person name="Hidaka K."/>
        </authorList>
    </citation>
    <scope>NUCLEOTIDE SEQUENCE [LARGE SCALE GENOMIC DNA]</scope>
    <source>
        <strain evidence="18 19">NBRC 107102</strain>
    </source>
</reference>
<gene>
    <name evidence="18" type="primary">pgsA_2</name>
    <name evidence="18" type="ORF">Rhal01_01282</name>
</gene>
<feature type="transmembrane region" description="Helical" evidence="17">
    <location>
        <begin position="101"/>
        <end position="124"/>
    </location>
</feature>